<keyword evidence="1" id="KW-0732">Signal</keyword>
<protein>
    <recommendedName>
        <fullName evidence="5">Secreted protein</fullName>
    </recommendedName>
</protein>
<feature type="signal peptide" evidence="1">
    <location>
        <begin position="1"/>
        <end position="18"/>
    </location>
</feature>
<evidence type="ECO:0000313" key="2">
    <source>
        <dbReference type="EMBL" id="GFU25696.1"/>
    </source>
</evidence>
<gene>
    <name evidence="2" type="ORF">NPIL_249181</name>
    <name evidence="3" type="ORF">NPIL_356651</name>
</gene>
<dbReference type="Proteomes" id="UP000887013">
    <property type="component" value="Unassembled WGS sequence"/>
</dbReference>
<accession>A0A8X6QHJ8</accession>
<dbReference type="EMBL" id="BMAW01081692">
    <property type="protein sequence ID" value="GFU25696.1"/>
    <property type="molecule type" value="Genomic_DNA"/>
</dbReference>
<comment type="caution">
    <text evidence="2">The sequence shown here is derived from an EMBL/GenBank/DDBJ whole genome shotgun (WGS) entry which is preliminary data.</text>
</comment>
<evidence type="ECO:0008006" key="5">
    <source>
        <dbReference type="Google" id="ProtNLM"/>
    </source>
</evidence>
<feature type="chain" id="PRO_5036658712" description="Secreted protein" evidence="1">
    <location>
        <begin position="19"/>
        <end position="106"/>
    </location>
</feature>
<reference evidence="2" key="1">
    <citation type="submission" date="2020-08" db="EMBL/GenBank/DDBJ databases">
        <title>Multicomponent nature underlies the extraordinary mechanical properties of spider dragline silk.</title>
        <authorList>
            <person name="Kono N."/>
            <person name="Nakamura H."/>
            <person name="Mori M."/>
            <person name="Yoshida Y."/>
            <person name="Ohtoshi R."/>
            <person name="Malay A.D."/>
            <person name="Moran D.A.P."/>
            <person name="Tomita M."/>
            <person name="Numata K."/>
            <person name="Arakawa K."/>
        </authorList>
    </citation>
    <scope>NUCLEOTIDE SEQUENCE</scope>
</reference>
<dbReference type="EMBL" id="BMAW01128694">
    <property type="protein sequence ID" value="GFU27033.1"/>
    <property type="molecule type" value="Genomic_DNA"/>
</dbReference>
<sequence>MLYVSIAYLFSFIQMCSGDTMTCNPQQYISKCGIFYPLCTDFIVLQIWVNDWMHSSFTQTQSSTNVTNGNPQLSLIISSAATTDSLLILIFTFPGLRRPNIDVYPL</sequence>
<keyword evidence="4" id="KW-1185">Reference proteome</keyword>
<organism evidence="2 4">
    <name type="scientific">Nephila pilipes</name>
    <name type="common">Giant wood spider</name>
    <name type="synonym">Nephila maculata</name>
    <dbReference type="NCBI Taxonomy" id="299642"/>
    <lineage>
        <taxon>Eukaryota</taxon>
        <taxon>Metazoa</taxon>
        <taxon>Ecdysozoa</taxon>
        <taxon>Arthropoda</taxon>
        <taxon>Chelicerata</taxon>
        <taxon>Arachnida</taxon>
        <taxon>Araneae</taxon>
        <taxon>Araneomorphae</taxon>
        <taxon>Entelegynae</taxon>
        <taxon>Araneoidea</taxon>
        <taxon>Nephilidae</taxon>
        <taxon>Nephila</taxon>
    </lineage>
</organism>
<proteinExistence type="predicted"/>
<name>A0A8X6QHJ8_NEPPI</name>
<evidence type="ECO:0000313" key="4">
    <source>
        <dbReference type="Proteomes" id="UP000887013"/>
    </source>
</evidence>
<evidence type="ECO:0000256" key="1">
    <source>
        <dbReference type="SAM" id="SignalP"/>
    </source>
</evidence>
<dbReference type="AlphaFoldDB" id="A0A8X6QHJ8"/>
<evidence type="ECO:0000313" key="3">
    <source>
        <dbReference type="EMBL" id="GFU27033.1"/>
    </source>
</evidence>